<dbReference type="InterPro" id="IPR051385">
    <property type="entry name" value="Ceramide-binding_SVF1"/>
</dbReference>
<evidence type="ECO:0000313" key="7">
    <source>
        <dbReference type="Proteomes" id="UP000054266"/>
    </source>
</evidence>
<keyword evidence="7" id="KW-1185">Reference proteome</keyword>
<dbReference type="Pfam" id="PF17187">
    <property type="entry name" value="Svf1_C"/>
    <property type="match status" value="1"/>
</dbReference>
<dbReference type="InterPro" id="IPR013931">
    <property type="entry name" value="Svf1-like_N"/>
</dbReference>
<protein>
    <recommendedName>
        <fullName evidence="8">Survival factor 1</fullName>
    </recommendedName>
</protein>
<dbReference type="PANTHER" id="PTHR47107">
    <property type="entry name" value="SVF1-LIKE PROTEIN YDR222W-RELATED"/>
    <property type="match status" value="1"/>
</dbReference>
<gene>
    <name evidence="6" type="ORF">PV04_08633</name>
</gene>
<evidence type="ECO:0008006" key="8">
    <source>
        <dbReference type="Google" id="ProtNLM"/>
    </source>
</evidence>
<dbReference type="Proteomes" id="UP000054266">
    <property type="component" value="Unassembled WGS sequence"/>
</dbReference>
<name>A0A0D2DMT8_9EURO</name>
<comment type="similarity">
    <text evidence="2">Belongs to the SVF1 family.</text>
</comment>
<dbReference type="Pfam" id="PF08622">
    <property type="entry name" value="Svf1"/>
    <property type="match status" value="1"/>
</dbReference>
<dbReference type="InterPro" id="IPR033394">
    <property type="entry name" value="Svf1-like_C"/>
</dbReference>
<dbReference type="STRING" id="5601.A0A0D2DMT8"/>
<dbReference type="PANTHER" id="PTHR47107:SF1">
    <property type="entry name" value="CERAMIDE-BINDING PROTEIN SVF1-RELATED"/>
    <property type="match status" value="1"/>
</dbReference>
<evidence type="ECO:0000256" key="3">
    <source>
        <dbReference type="ARBA" id="ARBA00022490"/>
    </source>
</evidence>
<accession>A0A0D2DMT8</accession>
<reference evidence="6 7" key="1">
    <citation type="submission" date="2015-01" db="EMBL/GenBank/DDBJ databases">
        <title>The Genome Sequence of Capronia semiimmersa CBS27337.</title>
        <authorList>
            <consortium name="The Broad Institute Genomics Platform"/>
            <person name="Cuomo C."/>
            <person name="de Hoog S."/>
            <person name="Gorbushina A."/>
            <person name="Stielow B."/>
            <person name="Teixiera M."/>
            <person name="Abouelleil A."/>
            <person name="Chapman S.B."/>
            <person name="Priest M."/>
            <person name="Young S.K."/>
            <person name="Wortman J."/>
            <person name="Nusbaum C."/>
            <person name="Birren B."/>
        </authorList>
    </citation>
    <scope>NUCLEOTIDE SEQUENCE [LARGE SCALE GENOMIC DNA]</scope>
    <source>
        <strain evidence="6 7">CBS 27337</strain>
    </source>
</reference>
<dbReference type="SUPFAM" id="SSF159245">
    <property type="entry name" value="AttH-like"/>
    <property type="match status" value="1"/>
</dbReference>
<organism evidence="6 7">
    <name type="scientific">Phialophora macrospora</name>
    <dbReference type="NCBI Taxonomy" id="1851006"/>
    <lineage>
        <taxon>Eukaryota</taxon>
        <taxon>Fungi</taxon>
        <taxon>Dikarya</taxon>
        <taxon>Ascomycota</taxon>
        <taxon>Pezizomycotina</taxon>
        <taxon>Eurotiomycetes</taxon>
        <taxon>Chaetothyriomycetidae</taxon>
        <taxon>Chaetothyriales</taxon>
        <taxon>Herpotrichiellaceae</taxon>
        <taxon>Phialophora</taxon>
    </lineage>
</organism>
<dbReference type="GO" id="GO:0005737">
    <property type="term" value="C:cytoplasm"/>
    <property type="evidence" value="ECO:0007669"/>
    <property type="project" value="UniProtKB-SubCell"/>
</dbReference>
<dbReference type="EMBL" id="KN846961">
    <property type="protein sequence ID" value="KIW63647.1"/>
    <property type="molecule type" value="Genomic_DNA"/>
</dbReference>
<evidence type="ECO:0000256" key="2">
    <source>
        <dbReference type="ARBA" id="ARBA00009069"/>
    </source>
</evidence>
<feature type="domain" description="Svf1-like N-terminal" evidence="4">
    <location>
        <begin position="52"/>
        <end position="211"/>
    </location>
</feature>
<dbReference type="AlphaFoldDB" id="A0A0D2DMT8"/>
<keyword evidence="3" id="KW-0963">Cytoplasm</keyword>
<evidence type="ECO:0000259" key="5">
    <source>
        <dbReference type="Pfam" id="PF17187"/>
    </source>
</evidence>
<feature type="domain" description="Svf1-like C-terminal" evidence="5">
    <location>
        <begin position="213"/>
        <end position="375"/>
    </location>
</feature>
<sequence length="375" mass="41807">MNWFKQQLANVVGTEEPEYGPAAVQPVTKQTPPSSLLKKEDLRWKAMEHTNVETETFYFYSDEGFTAMAQVIYSNVGGLHTTAQFNSKIFDHEGPGKHQWCSDPLKDYGFDEPQTSFYADSVALEMNEAGDAYTIKSARNEQCIVNLTVKRQAPGFQIGKDGTTYFGTDPAHPWGTMRHAFWPRCTVTGTMQTPTKTYTMDGMATYIYALQGMKPHHLANRWNFANIHTKDYSAVLMEYTTPQSYGKTTVGVGGIAKDGELVCVGECTAEHLTSKQETPHDWPEPTAIVWKWNGQVDGKPAHAEVKGDLPARADRIEVLAHLPGFVKTFIGAATGLKPHIFQYFSTDKLQLKIKVDGEDEVSEPGRVFSEATFIS</sequence>
<dbReference type="HOGENOM" id="CLU_030205_2_0_1"/>
<evidence type="ECO:0000256" key="1">
    <source>
        <dbReference type="ARBA" id="ARBA00004496"/>
    </source>
</evidence>
<proteinExistence type="inferred from homology"/>
<comment type="subcellular location">
    <subcellularLocation>
        <location evidence="1">Cytoplasm</location>
    </subcellularLocation>
</comment>
<evidence type="ECO:0000259" key="4">
    <source>
        <dbReference type="Pfam" id="PF08622"/>
    </source>
</evidence>
<dbReference type="GO" id="GO:0006979">
    <property type="term" value="P:response to oxidative stress"/>
    <property type="evidence" value="ECO:0007669"/>
    <property type="project" value="InterPro"/>
</dbReference>
<evidence type="ECO:0000313" key="6">
    <source>
        <dbReference type="EMBL" id="KIW63647.1"/>
    </source>
</evidence>